<evidence type="ECO:0000256" key="1">
    <source>
        <dbReference type="ARBA" id="ARBA00001933"/>
    </source>
</evidence>
<dbReference type="SUPFAM" id="SSF53383">
    <property type="entry name" value="PLP-dependent transferases"/>
    <property type="match status" value="1"/>
</dbReference>
<proteinExistence type="inferred from homology"/>
<dbReference type="FunFam" id="3.40.640.10:FF:000046">
    <property type="entry name" value="Cystathionine gamma-lyase"/>
    <property type="match status" value="1"/>
</dbReference>
<dbReference type="Gene3D" id="3.90.1150.10">
    <property type="entry name" value="Aspartate Aminotransferase, domain 1"/>
    <property type="match status" value="1"/>
</dbReference>
<feature type="modified residue" description="N6-(pyridoxal phosphate)lysine" evidence="3">
    <location>
        <position position="210"/>
    </location>
</feature>
<dbReference type="PANTHER" id="PTHR11808">
    <property type="entry name" value="TRANS-SULFURATION ENZYME FAMILY MEMBER"/>
    <property type="match status" value="1"/>
</dbReference>
<evidence type="ECO:0000256" key="4">
    <source>
        <dbReference type="RuleBase" id="RU362118"/>
    </source>
</evidence>
<keyword evidence="2 3" id="KW-0663">Pyridoxal phosphate</keyword>
<evidence type="ECO:0000313" key="5">
    <source>
        <dbReference type="EMBL" id="QTA82315.1"/>
    </source>
</evidence>
<dbReference type="PIRSF" id="PIRSF001434">
    <property type="entry name" value="CGS"/>
    <property type="match status" value="1"/>
</dbReference>
<dbReference type="GO" id="GO:0030170">
    <property type="term" value="F:pyridoxal phosphate binding"/>
    <property type="evidence" value="ECO:0007669"/>
    <property type="project" value="InterPro"/>
</dbReference>
<dbReference type="KEGG" id="dli:dnl_46890"/>
<dbReference type="Proteomes" id="UP000663720">
    <property type="component" value="Chromosome"/>
</dbReference>
<sequence length="405" mass="44178">MQKFNPEQAMCETRREFGEHGGVAPSISRSSTFTVMEPGTMPEIFEGLRGPYKDGCYLYSRHFNPTTNILARYLAAMEGSELAACTASGMSAISSALLQLCHCGDHIIASNTIYGGTYALLKDVFPQMGISTTFVDPSDTSGFKAAVKPETKVIYTETFANPTLKIADIPELSKISKKNKIKLVVDNTFTPVIVSPLKLGADVVVYSLTKFVNGASDIIAGAVCSGTDFIYQLMNLHTGRLMLLGPTMDPRAAFDIIQRLPHLPMRMREHSTRTLAAAELLFKMGIKTVYPGLPAHPQHKLAESMINQGYGYGGIMTVDCKTKDRAENFMSVLQNQEQFGLIAVSLGYFDTLISCSGSSTSSEISPDKQSEMGLSPGLVRFSIGYTGSLEKRLEQIERAVQKCLL</sequence>
<dbReference type="InterPro" id="IPR015424">
    <property type="entry name" value="PyrdxlP-dep_Trfase"/>
</dbReference>
<dbReference type="GO" id="GO:0019346">
    <property type="term" value="P:transsulfuration"/>
    <property type="evidence" value="ECO:0007669"/>
    <property type="project" value="InterPro"/>
</dbReference>
<gene>
    <name evidence="5" type="ORF">dnl_46890</name>
</gene>
<organism evidence="5 6">
    <name type="scientific">Desulfonema limicola</name>
    <dbReference type="NCBI Taxonomy" id="45656"/>
    <lineage>
        <taxon>Bacteria</taxon>
        <taxon>Pseudomonadati</taxon>
        <taxon>Thermodesulfobacteriota</taxon>
        <taxon>Desulfobacteria</taxon>
        <taxon>Desulfobacterales</taxon>
        <taxon>Desulfococcaceae</taxon>
        <taxon>Desulfonema</taxon>
    </lineage>
</organism>
<dbReference type="GO" id="GO:0016846">
    <property type="term" value="F:carbon-sulfur lyase activity"/>
    <property type="evidence" value="ECO:0007669"/>
    <property type="project" value="TreeGrafter"/>
</dbReference>
<name>A0A975BBQ6_9BACT</name>
<dbReference type="AlphaFoldDB" id="A0A975BBQ6"/>
<dbReference type="Pfam" id="PF01053">
    <property type="entry name" value="Cys_Met_Meta_PP"/>
    <property type="match status" value="1"/>
</dbReference>
<dbReference type="InterPro" id="IPR015421">
    <property type="entry name" value="PyrdxlP-dep_Trfase_major"/>
</dbReference>
<dbReference type="EMBL" id="CP061799">
    <property type="protein sequence ID" value="QTA82315.1"/>
    <property type="molecule type" value="Genomic_DNA"/>
</dbReference>
<dbReference type="InterPro" id="IPR015422">
    <property type="entry name" value="PyrdxlP-dep_Trfase_small"/>
</dbReference>
<keyword evidence="6" id="KW-1185">Reference proteome</keyword>
<evidence type="ECO:0000256" key="2">
    <source>
        <dbReference type="ARBA" id="ARBA00022898"/>
    </source>
</evidence>
<protein>
    <submittedName>
        <fullName evidence="5">Pyridoxal phosphate-dependent enzyme</fullName>
    </submittedName>
</protein>
<comment type="cofactor">
    <cofactor evidence="1 4">
        <name>pyridoxal 5'-phosphate</name>
        <dbReference type="ChEBI" id="CHEBI:597326"/>
    </cofactor>
</comment>
<dbReference type="Gene3D" id="3.40.640.10">
    <property type="entry name" value="Type I PLP-dependent aspartate aminotransferase-like (Major domain)"/>
    <property type="match status" value="1"/>
</dbReference>
<comment type="similarity">
    <text evidence="4">Belongs to the trans-sulfuration enzymes family.</text>
</comment>
<dbReference type="FunFam" id="3.90.1150.10:FF:000087">
    <property type="entry name" value="Putative methionine gamma-lyase"/>
    <property type="match status" value="1"/>
</dbReference>
<evidence type="ECO:0000256" key="3">
    <source>
        <dbReference type="PIRSR" id="PIRSR001434-2"/>
    </source>
</evidence>
<dbReference type="InterPro" id="IPR000277">
    <property type="entry name" value="Cys/Met-Metab_PyrdxlP-dep_enz"/>
</dbReference>
<dbReference type="GO" id="GO:0005737">
    <property type="term" value="C:cytoplasm"/>
    <property type="evidence" value="ECO:0007669"/>
    <property type="project" value="TreeGrafter"/>
</dbReference>
<dbReference type="RefSeq" id="WP_207688260.1">
    <property type="nucleotide sequence ID" value="NZ_CP061799.1"/>
</dbReference>
<accession>A0A975BBQ6</accession>
<dbReference type="PANTHER" id="PTHR11808:SF80">
    <property type="entry name" value="CYSTATHIONINE GAMMA-LYASE"/>
    <property type="match status" value="1"/>
</dbReference>
<reference evidence="5" key="1">
    <citation type="journal article" date="2021" name="Microb. Physiol.">
        <title>Proteogenomic Insights into the Physiology of Marine, Sulfate-Reducing, Filamentous Desulfonema limicola and Desulfonema magnum.</title>
        <authorList>
            <person name="Schnaars V."/>
            <person name="Wohlbrand L."/>
            <person name="Scheve S."/>
            <person name="Hinrichs C."/>
            <person name="Reinhardt R."/>
            <person name="Rabus R."/>
        </authorList>
    </citation>
    <scope>NUCLEOTIDE SEQUENCE</scope>
    <source>
        <strain evidence="5">5ac10</strain>
    </source>
</reference>
<evidence type="ECO:0000313" key="6">
    <source>
        <dbReference type="Proteomes" id="UP000663720"/>
    </source>
</evidence>